<keyword evidence="5" id="KW-0762">Sugar transport</keyword>
<dbReference type="InterPro" id="IPR002178">
    <property type="entry name" value="PTS_EIIA_type-2_dom"/>
</dbReference>
<dbReference type="RefSeq" id="WP_119864503.1">
    <property type="nucleotide sequence ID" value="NZ_CP016786.1"/>
</dbReference>
<dbReference type="InterPro" id="IPR016152">
    <property type="entry name" value="PTrfase/Anion_transptr"/>
</dbReference>
<evidence type="ECO:0000256" key="4">
    <source>
        <dbReference type="ARBA" id="ARBA00022553"/>
    </source>
</evidence>
<evidence type="ECO:0000256" key="2">
    <source>
        <dbReference type="ARBA" id="ARBA00014783"/>
    </source>
</evidence>
<evidence type="ECO:0000256" key="9">
    <source>
        <dbReference type="ARBA" id="ARBA00029908"/>
    </source>
</evidence>
<dbReference type="AlphaFoldDB" id="A0A343JA13"/>
<dbReference type="OrthoDB" id="1640042at2"/>
<dbReference type="Proteomes" id="UP000264883">
    <property type="component" value="Chromosome"/>
</dbReference>
<evidence type="ECO:0000256" key="11">
    <source>
        <dbReference type="ARBA" id="ARBA00030962"/>
    </source>
</evidence>
<dbReference type="PANTHER" id="PTHR30181:SF2">
    <property type="entry name" value="PTS SYSTEM MANNITOL-SPECIFIC EIICBA COMPONENT"/>
    <property type="match status" value="1"/>
</dbReference>
<evidence type="ECO:0000256" key="8">
    <source>
        <dbReference type="ARBA" id="ARBA00022777"/>
    </source>
</evidence>
<dbReference type="GO" id="GO:0016301">
    <property type="term" value="F:kinase activity"/>
    <property type="evidence" value="ECO:0007669"/>
    <property type="project" value="UniProtKB-KW"/>
</dbReference>
<keyword evidence="14" id="KW-1185">Reference proteome</keyword>
<keyword evidence="4" id="KW-0597">Phosphoprotein</keyword>
<dbReference type="GO" id="GO:0009401">
    <property type="term" value="P:phosphoenolpyruvate-dependent sugar phosphotransferase system"/>
    <property type="evidence" value="ECO:0007669"/>
    <property type="project" value="UniProtKB-KW"/>
</dbReference>
<feature type="domain" description="PTS EIIA type-2" evidence="12">
    <location>
        <begin position="4"/>
        <end position="144"/>
    </location>
</feature>
<dbReference type="InterPro" id="IPR050893">
    <property type="entry name" value="Sugar_PTS"/>
</dbReference>
<evidence type="ECO:0000259" key="12">
    <source>
        <dbReference type="PROSITE" id="PS51094"/>
    </source>
</evidence>
<dbReference type="PANTHER" id="PTHR30181">
    <property type="entry name" value="MANNITOL PERMEASE IIC COMPONENT"/>
    <property type="match status" value="1"/>
</dbReference>
<evidence type="ECO:0000256" key="1">
    <source>
        <dbReference type="ARBA" id="ARBA00002434"/>
    </source>
</evidence>
<reference evidence="13 14" key="1">
    <citation type="submission" date="2016-08" db="EMBL/GenBank/DDBJ databases">
        <title>Complete Genome Sequence Of The Indigo Reducing Clostridium isatidis DSM15098.</title>
        <authorList>
            <person name="Little G.T."/>
            <person name="Minton N.P."/>
        </authorList>
    </citation>
    <scope>NUCLEOTIDE SEQUENCE [LARGE SCALE GENOMIC DNA]</scope>
    <source>
        <strain evidence="13 14">DSM 15098</strain>
    </source>
</reference>
<dbReference type="Gene3D" id="3.40.930.10">
    <property type="entry name" value="Mannitol-specific EII, Chain A"/>
    <property type="match status" value="1"/>
</dbReference>
<dbReference type="PROSITE" id="PS00372">
    <property type="entry name" value="PTS_EIIA_TYPE_2_HIS"/>
    <property type="match status" value="1"/>
</dbReference>
<keyword evidence="3" id="KW-0813">Transport</keyword>
<keyword evidence="8" id="KW-0418">Kinase</keyword>
<dbReference type="GO" id="GO:0090563">
    <property type="term" value="F:protein-phosphocysteine-sugar phosphotransferase activity"/>
    <property type="evidence" value="ECO:0007669"/>
    <property type="project" value="TreeGrafter"/>
</dbReference>
<keyword evidence="6" id="KW-0808">Transferase</keyword>
<dbReference type="CDD" id="cd00211">
    <property type="entry name" value="PTS_IIA_fru"/>
    <property type="match status" value="1"/>
</dbReference>
<gene>
    <name evidence="13" type="ORF">BEN51_02375</name>
</gene>
<dbReference type="Pfam" id="PF00359">
    <property type="entry name" value="PTS_EIIA_2"/>
    <property type="match status" value="1"/>
</dbReference>
<sequence length="146" mass="16278">MNNKILNLDNIVLNLKSEDKEKVIERAGQLLADRGYVSPDYINGMKAREEVVSTYLGNNVAIPHAINEYKKNIKETGIVILQYPDGVDYGDGNTAYIVIGIAGSDDEHMEILSKIAIVISEEENVQRLRNAASKEEIIKILEEGDF</sequence>
<evidence type="ECO:0000256" key="6">
    <source>
        <dbReference type="ARBA" id="ARBA00022679"/>
    </source>
</evidence>
<dbReference type="KEGG" id="cia:BEN51_02375"/>
<proteinExistence type="predicted"/>
<organism evidence="13 14">
    <name type="scientific">Clostridium isatidis</name>
    <dbReference type="NCBI Taxonomy" id="182773"/>
    <lineage>
        <taxon>Bacteria</taxon>
        <taxon>Bacillati</taxon>
        <taxon>Bacillota</taxon>
        <taxon>Clostridia</taxon>
        <taxon>Eubacteriales</taxon>
        <taxon>Clostridiaceae</taxon>
        <taxon>Clostridium</taxon>
    </lineage>
</organism>
<accession>A0A343JA13</accession>
<dbReference type="SUPFAM" id="SSF55804">
    <property type="entry name" value="Phoshotransferase/anion transport protein"/>
    <property type="match status" value="1"/>
</dbReference>
<keyword evidence="7" id="KW-0598">Phosphotransferase system</keyword>
<name>A0A343JA13_9CLOT</name>
<comment type="function">
    <text evidence="1">The phosphoenolpyruvate-dependent sugar phosphotransferase system (sugar PTS), a major carbohydrate active transport system, catalyzes the phosphorylation of incoming sugar substrates concomitantly with their translocation across the cell membrane. The enzyme II CmtAB PTS system is involved in D-mannitol transport.</text>
</comment>
<evidence type="ECO:0000256" key="7">
    <source>
        <dbReference type="ARBA" id="ARBA00022683"/>
    </source>
</evidence>
<evidence type="ECO:0000256" key="5">
    <source>
        <dbReference type="ARBA" id="ARBA00022597"/>
    </source>
</evidence>
<evidence type="ECO:0000313" key="14">
    <source>
        <dbReference type="Proteomes" id="UP000264883"/>
    </source>
</evidence>
<dbReference type="GO" id="GO:0005886">
    <property type="term" value="C:plasma membrane"/>
    <property type="evidence" value="ECO:0007669"/>
    <property type="project" value="TreeGrafter"/>
</dbReference>
<evidence type="ECO:0000313" key="13">
    <source>
        <dbReference type="EMBL" id="ASW42371.1"/>
    </source>
</evidence>
<evidence type="ECO:0000256" key="10">
    <source>
        <dbReference type="ARBA" id="ARBA00030956"/>
    </source>
</evidence>
<dbReference type="EMBL" id="CP016786">
    <property type="protein sequence ID" value="ASW42371.1"/>
    <property type="molecule type" value="Genomic_DNA"/>
</dbReference>
<dbReference type="PROSITE" id="PS51094">
    <property type="entry name" value="PTS_EIIA_TYPE_2"/>
    <property type="match status" value="1"/>
</dbReference>
<evidence type="ECO:0000256" key="3">
    <source>
        <dbReference type="ARBA" id="ARBA00022448"/>
    </source>
</evidence>
<protein>
    <recommendedName>
        <fullName evidence="2">Mannitol-specific phosphotransferase enzyme IIA component</fullName>
    </recommendedName>
    <alternativeName>
        <fullName evidence="10">EIIA</fullName>
    </alternativeName>
    <alternativeName>
        <fullName evidence="11">EIII</fullName>
    </alternativeName>
    <alternativeName>
        <fullName evidence="9">PTS system mannitol-specific EIIA component</fullName>
    </alternativeName>
</protein>